<evidence type="ECO:0000313" key="6">
    <source>
        <dbReference type="EMBL" id="MFC5007355.1"/>
    </source>
</evidence>
<dbReference type="InterPro" id="IPR005119">
    <property type="entry name" value="LysR_subst-bd"/>
</dbReference>
<protein>
    <submittedName>
        <fullName evidence="6">LysR family transcriptional regulator</fullName>
    </submittedName>
</protein>
<dbReference type="Pfam" id="PF03466">
    <property type="entry name" value="LysR_substrate"/>
    <property type="match status" value="1"/>
</dbReference>
<dbReference type="PANTHER" id="PTHR30346">
    <property type="entry name" value="TRANSCRIPTIONAL DUAL REGULATOR HCAR-RELATED"/>
    <property type="match status" value="1"/>
</dbReference>
<dbReference type="InterPro" id="IPR000847">
    <property type="entry name" value="LysR_HTH_N"/>
</dbReference>
<reference evidence="7" key="1">
    <citation type="journal article" date="2019" name="Int. J. Syst. Evol. Microbiol.">
        <title>The Global Catalogue of Microorganisms (GCM) 10K type strain sequencing project: providing services to taxonomists for standard genome sequencing and annotation.</title>
        <authorList>
            <consortium name="The Broad Institute Genomics Platform"/>
            <consortium name="The Broad Institute Genome Sequencing Center for Infectious Disease"/>
            <person name="Wu L."/>
            <person name="Ma J."/>
        </authorList>
    </citation>
    <scope>NUCLEOTIDE SEQUENCE [LARGE SCALE GENOMIC DNA]</scope>
    <source>
        <strain evidence="7">CGMCC 4.7152</strain>
    </source>
</reference>
<sequence length="303" mass="32574">MIDTARLRVLHQVALQGSFSRAAAALRITPSAVSQQVAALERSVGTTVVVRTSRGVTLTDAGRLLVEAAEVVTAELTAARQRIDRLAGGRTPLRIATYSSGGRALLPAALTRLLAAHPALEVTILEREPEDSLPLLRQGAVDLALAYSFDEPQPLTPGERRRLRWTPLPDDPLYAVLPRAHPLAARTRLDLAELADQRWVLGCLKTEAHLRRQAARIGIELDIAATTTDYFFAQALVRAGVGVSLIPRVALEDSPDQAVVELGPYRPVRHVAAVTTRRGLETPHLAQLVDLLAGQPSGGAGVR</sequence>
<dbReference type="EMBL" id="JBHSIU010000121">
    <property type="protein sequence ID" value="MFC5007355.1"/>
    <property type="molecule type" value="Genomic_DNA"/>
</dbReference>
<dbReference type="InterPro" id="IPR036388">
    <property type="entry name" value="WH-like_DNA-bd_sf"/>
</dbReference>
<dbReference type="Pfam" id="PF00126">
    <property type="entry name" value="HTH_1"/>
    <property type="match status" value="1"/>
</dbReference>
<evidence type="ECO:0000256" key="3">
    <source>
        <dbReference type="ARBA" id="ARBA00023125"/>
    </source>
</evidence>
<name>A0ABV9WH38_9ACTN</name>
<evidence type="ECO:0000256" key="1">
    <source>
        <dbReference type="ARBA" id="ARBA00009437"/>
    </source>
</evidence>
<dbReference type="PANTHER" id="PTHR30346:SF29">
    <property type="entry name" value="LYSR SUBSTRATE-BINDING"/>
    <property type="match status" value="1"/>
</dbReference>
<dbReference type="SUPFAM" id="SSF53850">
    <property type="entry name" value="Periplasmic binding protein-like II"/>
    <property type="match status" value="1"/>
</dbReference>
<proteinExistence type="inferred from homology"/>
<dbReference type="InterPro" id="IPR036390">
    <property type="entry name" value="WH_DNA-bd_sf"/>
</dbReference>
<keyword evidence="2" id="KW-0805">Transcription regulation</keyword>
<accession>A0ABV9WH38</accession>
<keyword evidence="7" id="KW-1185">Reference proteome</keyword>
<dbReference type="Gene3D" id="3.40.190.10">
    <property type="entry name" value="Periplasmic binding protein-like II"/>
    <property type="match status" value="2"/>
</dbReference>
<dbReference type="Gene3D" id="1.10.10.10">
    <property type="entry name" value="Winged helix-like DNA-binding domain superfamily/Winged helix DNA-binding domain"/>
    <property type="match status" value="1"/>
</dbReference>
<dbReference type="RefSeq" id="WP_380128000.1">
    <property type="nucleotide sequence ID" value="NZ_JBHSIU010000121.1"/>
</dbReference>
<dbReference type="PROSITE" id="PS50931">
    <property type="entry name" value="HTH_LYSR"/>
    <property type="match status" value="1"/>
</dbReference>
<evidence type="ECO:0000313" key="7">
    <source>
        <dbReference type="Proteomes" id="UP001595912"/>
    </source>
</evidence>
<comment type="similarity">
    <text evidence="1">Belongs to the LysR transcriptional regulatory family.</text>
</comment>
<keyword evidence="4" id="KW-0804">Transcription</keyword>
<keyword evidence="3" id="KW-0238">DNA-binding</keyword>
<evidence type="ECO:0000256" key="2">
    <source>
        <dbReference type="ARBA" id="ARBA00023015"/>
    </source>
</evidence>
<dbReference type="Proteomes" id="UP001595912">
    <property type="component" value="Unassembled WGS sequence"/>
</dbReference>
<evidence type="ECO:0000259" key="5">
    <source>
        <dbReference type="PROSITE" id="PS50931"/>
    </source>
</evidence>
<feature type="domain" description="HTH lysR-type" evidence="5">
    <location>
        <begin position="2"/>
        <end position="59"/>
    </location>
</feature>
<dbReference type="SUPFAM" id="SSF46785">
    <property type="entry name" value="Winged helix' DNA-binding domain"/>
    <property type="match status" value="1"/>
</dbReference>
<organism evidence="6 7">
    <name type="scientific">Dactylosporangium cerinum</name>
    <dbReference type="NCBI Taxonomy" id="1434730"/>
    <lineage>
        <taxon>Bacteria</taxon>
        <taxon>Bacillati</taxon>
        <taxon>Actinomycetota</taxon>
        <taxon>Actinomycetes</taxon>
        <taxon>Micromonosporales</taxon>
        <taxon>Micromonosporaceae</taxon>
        <taxon>Dactylosporangium</taxon>
    </lineage>
</organism>
<gene>
    <name evidence="6" type="ORF">ACFPIJ_57290</name>
</gene>
<evidence type="ECO:0000256" key="4">
    <source>
        <dbReference type="ARBA" id="ARBA00023163"/>
    </source>
</evidence>
<comment type="caution">
    <text evidence="6">The sequence shown here is derived from an EMBL/GenBank/DDBJ whole genome shotgun (WGS) entry which is preliminary data.</text>
</comment>